<dbReference type="RefSeq" id="WP_309798892.1">
    <property type="nucleotide sequence ID" value="NZ_BAAAHY010000005.1"/>
</dbReference>
<comment type="caution">
    <text evidence="3">The sequence shown here is derived from an EMBL/GenBank/DDBJ whole genome shotgun (WGS) entry which is preliminary data.</text>
</comment>
<reference evidence="3 4" key="1">
    <citation type="submission" date="2023-07" db="EMBL/GenBank/DDBJ databases">
        <title>Sequencing the genomes of 1000 actinobacteria strains.</title>
        <authorList>
            <person name="Klenk H.-P."/>
        </authorList>
    </citation>
    <scope>NUCLEOTIDE SEQUENCE [LARGE SCALE GENOMIC DNA]</scope>
    <source>
        <strain evidence="3 4">DSM 14555</strain>
    </source>
</reference>
<feature type="region of interest" description="Disordered" evidence="1">
    <location>
        <begin position="140"/>
        <end position="166"/>
    </location>
</feature>
<dbReference type="Proteomes" id="UP001185069">
    <property type="component" value="Unassembled WGS sequence"/>
</dbReference>
<proteinExistence type="predicted"/>
<keyword evidence="4" id="KW-1185">Reference proteome</keyword>
<dbReference type="EMBL" id="JAVDQF010000001">
    <property type="protein sequence ID" value="MDR6270075.1"/>
    <property type="molecule type" value="Genomic_DNA"/>
</dbReference>
<organism evidence="3 4">
    <name type="scientific">Arthrobacter russicus</name>
    <dbReference type="NCBI Taxonomy" id="172040"/>
    <lineage>
        <taxon>Bacteria</taxon>
        <taxon>Bacillati</taxon>
        <taxon>Actinomycetota</taxon>
        <taxon>Actinomycetes</taxon>
        <taxon>Micrococcales</taxon>
        <taxon>Micrococcaceae</taxon>
        <taxon>Arthrobacter</taxon>
    </lineage>
</organism>
<dbReference type="InterPro" id="IPR025402">
    <property type="entry name" value="DMP19_C"/>
</dbReference>
<dbReference type="Pfam" id="PF14300">
    <property type="entry name" value="DMP19"/>
    <property type="match status" value="1"/>
</dbReference>
<sequence>MSSVQTKPILSEESLAAGNDDVVDANVSIVNALFDGYLTDAEIAADALRSYYADFYLTQVLEGGFEQFIFTSDLDEDLLGYLREGLTAMGATEHLALLEKGLAEFAALPEEEQDFYLNGSLDDDDEDDDDYDDEDDAARLADEAADDESVDDDDDDEADGVEGPFDDLDEEIAVQNEHTDLTELNGAWLRGLDLEVLPEADIDAAVDALSAALPDLAERQAAAAEAAQAQMPDFEIIIRELCDVAGYELQNITLGQPDFEYNGESGFAWHFSTDHGDFVMVEEETEAFMLEPATGKVVAAVEFEEIDDEELEDASV</sequence>
<evidence type="ECO:0000313" key="3">
    <source>
        <dbReference type="EMBL" id="MDR6270075.1"/>
    </source>
</evidence>
<gene>
    <name evidence="3" type="ORF">JOE69_002313</name>
</gene>
<accession>A0ABU1JCF4</accession>
<feature type="domain" description="DNA mimic protein DMP19 C-terminal" evidence="2">
    <location>
        <begin position="42"/>
        <end position="144"/>
    </location>
</feature>
<evidence type="ECO:0000256" key="1">
    <source>
        <dbReference type="SAM" id="MobiDB-lite"/>
    </source>
</evidence>
<evidence type="ECO:0000259" key="2">
    <source>
        <dbReference type="Pfam" id="PF14300"/>
    </source>
</evidence>
<feature type="compositionally biased region" description="Acidic residues" evidence="1">
    <location>
        <begin position="143"/>
        <end position="166"/>
    </location>
</feature>
<name>A0ABU1JCF4_9MICC</name>
<protein>
    <recommendedName>
        <fullName evidence="2">DNA mimic protein DMP19 C-terminal domain-containing protein</fullName>
    </recommendedName>
</protein>
<evidence type="ECO:0000313" key="4">
    <source>
        <dbReference type="Proteomes" id="UP001185069"/>
    </source>
</evidence>